<reference evidence="3" key="1">
    <citation type="journal article" date="2014" name="Int. J. Syst. Evol. Microbiol.">
        <title>Complete genome sequence of Corynebacterium casei LMG S-19264T (=DSM 44701T), isolated from a smear-ripened cheese.</title>
        <authorList>
            <consortium name="US DOE Joint Genome Institute (JGI-PGF)"/>
            <person name="Walter F."/>
            <person name="Albersmeier A."/>
            <person name="Kalinowski J."/>
            <person name="Ruckert C."/>
        </authorList>
    </citation>
    <scope>NUCLEOTIDE SEQUENCE</scope>
    <source>
        <strain evidence="3">JCM 30804</strain>
    </source>
</reference>
<keyword evidence="2" id="KW-0812">Transmembrane</keyword>
<keyword evidence="4" id="KW-1185">Reference proteome</keyword>
<dbReference type="RefSeq" id="WP_188917609.1">
    <property type="nucleotide sequence ID" value="NZ_BMPZ01000001.1"/>
</dbReference>
<dbReference type="Proteomes" id="UP000613743">
    <property type="component" value="Unassembled WGS sequence"/>
</dbReference>
<evidence type="ECO:0000256" key="2">
    <source>
        <dbReference type="SAM" id="Phobius"/>
    </source>
</evidence>
<keyword evidence="2" id="KW-1133">Transmembrane helix</keyword>
<organism evidence="3 4">
    <name type="scientific">Shewanella gelidii</name>
    <dbReference type="NCBI Taxonomy" id="1642821"/>
    <lineage>
        <taxon>Bacteria</taxon>
        <taxon>Pseudomonadati</taxon>
        <taxon>Pseudomonadota</taxon>
        <taxon>Gammaproteobacteria</taxon>
        <taxon>Alteromonadales</taxon>
        <taxon>Shewanellaceae</taxon>
        <taxon>Shewanella</taxon>
    </lineage>
</organism>
<feature type="transmembrane region" description="Helical" evidence="2">
    <location>
        <begin position="46"/>
        <end position="66"/>
    </location>
</feature>
<feature type="region of interest" description="Disordered" evidence="1">
    <location>
        <begin position="1"/>
        <end position="30"/>
    </location>
</feature>
<reference evidence="3" key="2">
    <citation type="submission" date="2020-09" db="EMBL/GenBank/DDBJ databases">
        <authorList>
            <person name="Sun Q."/>
            <person name="Ohkuma M."/>
        </authorList>
    </citation>
    <scope>NUCLEOTIDE SEQUENCE</scope>
    <source>
        <strain evidence="3">JCM 30804</strain>
    </source>
</reference>
<dbReference type="EMBL" id="BMPZ01000001">
    <property type="protein sequence ID" value="GGI71303.1"/>
    <property type="molecule type" value="Genomic_DNA"/>
</dbReference>
<dbReference type="AlphaFoldDB" id="A0A917JKM9"/>
<gene>
    <name evidence="3" type="ORF">GCM10009332_05740</name>
</gene>
<accession>A0A917JKM9</accession>
<evidence type="ECO:0000256" key="1">
    <source>
        <dbReference type="SAM" id="MobiDB-lite"/>
    </source>
</evidence>
<sequence length="189" mass="21135">MANKSKKNKNYQARKDIGPKPSASQRLSMGFGLDPETGKVKNVKMVTIMVVAAILLFVGVRIWAGYQAANYDETAKPYMRQAIPEISKWDADVMKSYMAPETLVSISEYDFLTMMNSLKKLGPLISIEDPEFQSVNTVKSRDGVKSVVVTYAIEARYLNGDADLVMALKQKIDGYEVYRFNVDSKALSQ</sequence>
<evidence type="ECO:0000313" key="4">
    <source>
        <dbReference type="Proteomes" id="UP000613743"/>
    </source>
</evidence>
<keyword evidence="2" id="KW-0472">Membrane</keyword>
<evidence type="ECO:0000313" key="3">
    <source>
        <dbReference type="EMBL" id="GGI71303.1"/>
    </source>
</evidence>
<comment type="caution">
    <text evidence="3">The sequence shown here is derived from an EMBL/GenBank/DDBJ whole genome shotgun (WGS) entry which is preliminary data.</text>
</comment>
<name>A0A917JKM9_9GAMM</name>
<proteinExistence type="predicted"/>
<protein>
    <submittedName>
        <fullName evidence="3">Uncharacterized protein</fullName>
    </submittedName>
</protein>